<name>A0A3M8HE60_9BACI</name>
<dbReference type="PANTHER" id="PTHR41786">
    <property type="entry name" value="MOTILITY ACCESSORY FACTOR MAF"/>
    <property type="match status" value="1"/>
</dbReference>
<dbReference type="AlphaFoldDB" id="A0A3M8HE60"/>
<evidence type="ECO:0000259" key="1">
    <source>
        <dbReference type="Pfam" id="PF01973"/>
    </source>
</evidence>
<evidence type="ECO:0000259" key="2">
    <source>
        <dbReference type="Pfam" id="PF20157"/>
    </source>
</evidence>
<feature type="domain" description="6-hydroxymethylpterin diphosphokinase MptE-like" evidence="1">
    <location>
        <begin position="155"/>
        <end position="322"/>
    </location>
</feature>
<dbReference type="OrthoDB" id="5291305at2"/>
<keyword evidence="4" id="KW-1185">Reference proteome</keyword>
<gene>
    <name evidence="3" type="ORF">EC501_04290</name>
</gene>
<dbReference type="EMBL" id="RHLQ01000006">
    <property type="protein sequence ID" value="RND00667.1"/>
    <property type="molecule type" value="Genomic_DNA"/>
</dbReference>
<organism evidence="3 4">
    <name type="scientific">Lysinibacillus halotolerans</name>
    <dbReference type="NCBI Taxonomy" id="1368476"/>
    <lineage>
        <taxon>Bacteria</taxon>
        <taxon>Bacillati</taxon>
        <taxon>Bacillota</taxon>
        <taxon>Bacilli</taxon>
        <taxon>Bacillales</taxon>
        <taxon>Bacillaceae</taxon>
        <taxon>Lysinibacillus</taxon>
    </lineage>
</organism>
<evidence type="ECO:0000313" key="3">
    <source>
        <dbReference type="EMBL" id="RND00667.1"/>
    </source>
</evidence>
<proteinExistence type="predicted"/>
<dbReference type="Proteomes" id="UP000279909">
    <property type="component" value="Unassembled WGS sequence"/>
</dbReference>
<dbReference type="Pfam" id="PF20157">
    <property type="entry name" value="Maf_flag10_N"/>
    <property type="match status" value="1"/>
</dbReference>
<accession>A0A3M8HE60</accession>
<dbReference type="InterPro" id="IPR002826">
    <property type="entry name" value="MptE-like"/>
</dbReference>
<sequence>MMFEIGLARDGHQTLTVDGIHIYSKYKPIDHAEAFIEKELDLNAEGYFLLGLGLGYHLKAIINKVKCKKIFVLCVDEQEHKIFSNSTISRQILNLSNVHIVYNPKDIKLNNNYQMIIPNAWIQVLNKSNPLYNFLADIKIKQESYSNQKKLLDENFSNNIRLNDKNLKHYLSETKRDNKIACLVSSGPSLNETKTWIKNVREQLYILCVGSALKVLLKEGIKPDAVIISDPKKNIIQQLEGINFDGVLFYLSTANYEATSNYSYTRYILFQSGYKKAEEIAKQNNIPLVETGGSVATTGFSTLKFLGFDTIVLFGQDLGFKENKTHATFSTSGRTVSKMENLIKVISNKGEEIYTTPNLHSYLMWFNSIMKYSTGMRVYNTALDGAEIHNVEVINEKQFYKLVHSK</sequence>
<reference evidence="3 4" key="1">
    <citation type="journal article" date="2014" name="Int. J. Syst. Evol. Microbiol.">
        <title>Lysinibacillus halotolerans sp. nov., isolated from saline-alkaline soil.</title>
        <authorList>
            <person name="Kong D."/>
            <person name="Wang Y."/>
            <person name="Zhao B."/>
            <person name="Li Y."/>
            <person name="Song J."/>
            <person name="Zhai Y."/>
            <person name="Zhang C."/>
            <person name="Wang H."/>
            <person name="Chen X."/>
            <person name="Zhao B."/>
            <person name="Ruan Z."/>
        </authorList>
    </citation>
    <scope>NUCLEOTIDE SEQUENCE [LARGE SCALE GENOMIC DNA]</scope>
    <source>
        <strain evidence="3 4">MCCC 1A12703</strain>
    </source>
</reference>
<dbReference type="InterPro" id="IPR045376">
    <property type="entry name" value="Maf_N"/>
</dbReference>
<protein>
    <submittedName>
        <fullName evidence="3">DUF115 domain-containing protein</fullName>
    </submittedName>
</protein>
<comment type="caution">
    <text evidence="3">The sequence shown here is derived from an EMBL/GenBank/DDBJ whole genome shotgun (WGS) entry which is preliminary data.</text>
</comment>
<dbReference type="PANTHER" id="PTHR41786:SF1">
    <property type="entry name" value="6-HYDROXYMETHYLPTERIN DIPHOSPHOKINASE MPTE-LIKE DOMAIN-CONTAINING PROTEIN"/>
    <property type="match status" value="1"/>
</dbReference>
<dbReference type="Pfam" id="PF01973">
    <property type="entry name" value="MptE-like"/>
    <property type="match status" value="1"/>
</dbReference>
<feature type="domain" description="Glycosyltransferase Maf N-terminal" evidence="2">
    <location>
        <begin position="27"/>
        <end position="73"/>
    </location>
</feature>
<evidence type="ECO:0000313" key="4">
    <source>
        <dbReference type="Proteomes" id="UP000279909"/>
    </source>
</evidence>